<name>A0ABT3IVU3_9BACT</name>
<gene>
    <name evidence="4" type="ORF">OL497_29255</name>
</gene>
<dbReference type="Gene3D" id="3.55.50.30">
    <property type="match status" value="1"/>
</dbReference>
<dbReference type="InterPro" id="IPR032508">
    <property type="entry name" value="FecR_C"/>
</dbReference>
<organism evidence="4 5">
    <name type="scientific">Chitinophaga nivalis</name>
    <dbReference type="NCBI Taxonomy" id="2991709"/>
    <lineage>
        <taxon>Bacteria</taxon>
        <taxon>Pseudomonadati</taxon>
        <taxon>Bacteroidota</taxon>
        <taxon>Chitinophagia</taxon>
        <taxon>Chitinophagales</taxon>
        <taxon>Chitinophagaceae</taxon>
        <taxon>Chitinophaga</taxon>
    </lineage>
</organism>
<feature type="domain" description="Protein FecR C-terminal" evidence="3">
    <location>
        <begin position="290"/>
        <end position="351"/>
    </location>
</feature>
<dbReference type="InterPro" id="IPR012373">
    <property type="entry name" value="Ferrdict_sens_TM"/>
</dbReference>
<sequence>MGPIYTDEQAEDLIVRFLSGNVSQEEQKELEQWIAADAANRVRFLQLRDTWMATAPSAGYHTDNAWQTLSCRITAEPQIPAISWKRYMQQAAGYVLPFIIGGGLVFAWFAAGRKKQDPRLVTITSPKGATTRISLSDGTEVWLNAGSKLQYAQSYNRKDREVKLEGEAFFKVQTDAEKPFTVKASDLQILALGTSFNVKAYPEDKTVVTTLVEGEVKIDGSNTARPFGVMMKPHQHVVYKKPISGIHSEQMKSTAVAADSADKTQVESSEVNNTEIYTAWKDGNWIVAAQTMEELAVTMERRFNVTVKFNEEELKTYQFSGTFRQETLEQVLGILQLTAPLKYRIDNGVVTLGIDKVLREKYAKALKTGK</sequence>
<keyword evidence="5" id="KW-1185">Reference proteome</keyword>
<dbReference type="Pfam" id="PF04773">
    <property type="entry name" value="FecR"/>
    <property type="match status" value="1"/>
</dbReference>
<accession>A0ABT3IVU3</accession>
<reference evidence="4 5" key="1">
    <citation type="submission" date="2022-10" db="EMBL/GenBank/DDBJ databases">
        <title>Chitinophaga nivalis PC15 sp. nov., isolated from Pyeongchang county, South Korea.</title>
        <authorList>
            <person name="Trinh H.N."/>
        </authorList>
    </citation>
    <scope>NUCLEOTIDE SEQUENCE [LARGE SCALE GENOMIC DNA]</scope>
    <source>
        <strain evidence="4 5">PC14</strain>
    </source>
</reference>
<dbReference type="Proteomes" id="UP001207742">
    <property type="component" value="Unassembled WGS sequence"/>
</dbReference>
<dbReference type="RefSeq" id="WP_264734824.1">
    <property type="nucleotide sequence ID" value="NZ_JAPDNR010000001.1"/>
</dbReference>
<keyword evidence="1" id="KW-1133">Transmembrane helix</keyword>
<feature type="domain" description="FecR protein" evidence="2">
    <location>
        <begin position="122"/>
        <end position="217"/>
    </location>
</feature>
<evidence type="ECO:0000313" key="4">
    <source>
        <dbReference type="EMBL" id="MCW3488016.1"/>
    </source>
</evidence>
<dbReference type="PIRSF" id="PIRSF018266">
    <property type="entry name" value="FecR"/>
    <property type="match status" value="1"/>
</dbReference>
<evidence type="ECO:0000313" key="5">
    <source>
        <dbReference type="Proteomes" id="UP001207742"/>
    </source>
</evidence>
<dbReference type="Pfam" id="PF16344">
    <property type="entry name" value="FecR_C"/>
    <property type="match status" value="1"/>
</dbReference>
<keyword evidence="1" id="KW-0472">Membrane</keyword>
<keyword evidence="1" id="KW-0812">Transmembrane</keyword>
<proteinExistence type="predicted"/>
<dbReference type="Gene3D" id="2.60.120.1440">
    <property type="match status" value="1"/>
</dbReference>
<evidence type="ECO:0000259" key="3">
    <source>
        <dbReference type="Pfam" id="PF16344"/>
    </source>
</evidence>
<evidence type="ECO:0000259" key="2">
    <source>
        <dbReference type="Pfam" id="PF04773"/>
    </source>
</evidence>
<dbReference type="PANTHER" id="PTHR30273">
    <property type="entry name" value="PERIPLASMIC SIGNAL SENSOR AND SIGMA FACTOR ACTIVATOR FECR-RELATED"/>
    <property type="match status" value="1"/>
</dbReference>
<dbReference type="EMBL" id="JAPDNS010000002">
    <property type="protein sequence ID" value="MCW3488016.1"/>
    <property type="molecule type" value="Genomic_DNA"/>
</dbReference>
<dbReference type="InterPro" id="IPR006860">
    <property type="entry name" value="FecR"/>
</dbReference>
<feature type="transmembrane region" description="Helical" evidence="1">
    <location>
        <begin position="91"/>
        <end position="111"/>
    </location>
</feature>
<comment type="caution">
    <text evidence="4">The sequence shown here is derived from an EMBL/GenBank/DDBJ whole genome shotgun (WGS) entry which is preliminary data.</text>
</comment>
<dbReference type="PANTHER" id="PTHR30273:SF2">
    <property type="entry name" value="PROTEIN FECR"/>
    <property type="match status" value="1"/>
</dbReference>
<protein>
    <submittedName>
        <fullName evidence="4">FecR domain-containing protein</fullName>
    </submittedName>
</protein>
<evidence type="ECO:0000256" key="1">
    <source>
        <dbReference type="SAM" id="Phobius"/>
    </source>
</evidence>